<keyword evidence="3 6" id="KW-0812">Transmembrane</keyword>
<evidence type="ECO:0000313" key="7">
    <source>
        <dbReference type="EMBL" id="PWA45012.1"/>
    </source>
</evidence>
<evidence type="ECO:0000313" key="8">
    <source>
        <dbReference type="Proteomes" id="UP000245207"/>
    </source>
</evidence>
<dbReference type="PANTHER" id="PTHR12668:SF48">
    <property type="entry name" value="PROTEIN FATTY ACID EXPORT 1, CHLOROPLASTIC"/>
    <property type="match status" value="1"/>
</dbReference>
<keyword evidence="5 6" id="KW-0472">Membrane</keyword>
<sequence>MLDAIPYKYQFAIIYCPCKCVLVGDTTHLMFQIHDFCFGLPYGAIVFGGGLVGSVISKNPASLISGGLFGGALMSLSFLSLKIWRKGHSSLPFILGQAGLAAALLWKNIQTYSLTKKILPTGFSVVLSAAMLCFYTYVMLSGGNPPPKKKAPLASQSY</sequence>
<evidence type="ECO:0008006" key="9">
    <source>
        <dbReference type="Google" id="ProtNLM"/>
    </source>
</evidence>
<comment type="caution">
    <text evidence="7">The sequence shown here is derived from an EMBL/GenBank/DDBJ whole genome shotgun (WGS) entry which is preliminary data.</text>
</comment>
<dbReference type="STRING" id="35608.A0A2U1L7Q8"/>
<dbReference type="EMBL" id="PKPP01010988">
    <property type="protein sequence ID" value="PWA45012.1"/>
    <property type="molecule type" value="Genomic_DNA"/>
</dbReference>
<reference evidence="7 8" key="1">
    <citation type="journal article" date="2018" name="Mol. Plant">
        <title>The genome of Artemisia annua provides insight into the evolution of Asteraceae family and artemisinin biosynthesis.</title>
        <authorList>
            <person name="Shen Q."/>
            <person name="Zhang L."/>
            <person name="Liao Z."/>
            <person name="Wang S."/>
            <person name="Yan T."/>
            <person name="Shi P."/>
            <person name="Liu M."/>
            <person name="Fu X."/>
            <person name="Pan Q."/>
            <person name="Wang Y."/>
            <person name="Lv Z."/>
            <person name="Lu X."/>
            <person name="Zhang F."/>
            <person name="Jiang W."/>
            <person name="Ma Y."/>
            <person name="Chen M."/>
            <person name="Hao X."/>
            <person name="Li L."/>
            <person name="Tang Y."/>
            <person name="Lv G."/>
            <person name="Zhou Y."/>
            <person name="Sun X."/>
            <person name="Brodelius P.E."/>
            <person name="Rose J.K.C."/>
            <person name="Tang K."/>
        </authorList>
    </citation>
    <scope>NUCLEOTIDE SEQUENCE [LARGE SCALE GENOMIC DNA]</scope>
    <source>
        <strain evidence="8">cv. Huhao1</strain>
        <tissue evidence="7">Leaf</tissue>
    </source>
</reference>
<dbReference type="PANTHER" id="PTHR12668">
    <property type="entry name" value="TRANSMEMBRANE PROTEIN 14, 15"/>
    <property type="match status" value="1"/>
</dbReference>
<feature type="transmembrane region" description="Helical" evidence="6">
    <location>
        <begin position="36"/>
        <end position="56"/>
    </location>
</feature>
<comment type="similarity">
    <text evidence="2">Belongs to the TMEM14 family.</text>
</comment>
<dbReference type="GO" id="GO:0015245">
    <property type="term" value="F:fatty acid transmembrane transporter activity"/>
    <property type="evidence" value="ECO:0007669"/>
    <property type="project" value="TreeGrafter"/>
</dbReference>
<evidence type="ECO:0000256" key="2">
    <source>
        <dbReference type="ARBA" id="ARBA00007590"/>
    </source>
</evidence>
<organism evidence="7 8">
    <name type="scientific">Artemisia annua</name>
    <name type="common">Sweet wormwood</name>
    <dbReference type="NCBI Taxonomy" id="35608"/>
    <lineage>
        <taxon>Eukaryota</taxon>
        <taxon>Viridiplantae</taxon>
        <taxon>Streptophyta</taxon>
        <taxon>Embryophyta</taxon>
        <taxon>Tracheophyta</taxon>
        <taxon>Spermatophyta</taxon>
        <taxon>Magnoliopsida</taxon>
        <taxon>eudicotyledons</taxon>
        <taxon>Gunneridae</taxon>
        <taxon>Pentapetalae</taxon>
        <taxon>asterids</taxon>
        <taxon>campanulids</taxon>
        <taxon>Asterales</taxon>
        <taxon>Asteraceae</taxon>
        <taxon>Asteroideae</taxon>
        <taxon>Anthemideae</taxon>
        <taxon>Artemisiinae</taxon>
        <taxon>Artemisia</taxon>
    </lineage>
</organism>
<dbReference type="OrthoDB" id="655183at2759"/>
<dbReference type="AlphaFoldDB" id="A0A2U1L7Q8"/>
<gene>
    <name evidence="7" type="ORF">CTI12_AA521340</name>
</gene>
<evidence type="ECO:0000256" key="1">
    <source>
        <dbReference type="ARBA" id="ARBA00004370"/>
    </source>
</evidence>
<name>A0A2U1L7Q8_ARTAN</name>
<comment type="subcellular location">
    <subcellularLocation>
        <location evidence="1">Membrane</location>
    </subcellularLocation>
</comment>
<evidence type="ECO:0000256" key="3">
    <source>
        <dbReference type="ARBA" id="ARBA00022692"/>
    </source>
</evidence>
<evidence type="ECO:0000256" key="5">
    <source>
        <dbReference type="ARBA" id="ARBA00023136"/>
    </source>
</evidence>
<dbReference type="GO" id="GO:0009706">
    <property type="term" value="C:chloroplast inner membrane"/>
    <property type="evidence" value="ECO:0007669"/>
    <property type="project" value="TreeGrafter"/>
</dbReference>
<accession>A0A2U1L7Q8</accession>
<feature type="transmembrane region" description="Helical" evidence="6">
    <location>
        <begin position="118"/>
        <end position="140"/>
    </location>
</feature>
<dbReference type="InterPro" id="IPR005349">
    <property type="entry name" value="TMEM14"/>
</dbReference>
<keyword evidence="8" id="KW-1185">Reference proteome</keyword>
<dbReference type="Gene3D" id="1.10.10.1740">
    <property type="entry name" value="Transmembrane protein 14-like"/>
    <property type="match status" value="1"/>
</dbReference>
<keyword evidence="4 6" id="KW-1133">Transmembrane helix</keyword>
<evidence type="ECO:0000256" key="6">
    <source>
        <dbReference type="SAM" id="Phobius"/>
    </source>
</evidence>
<dbReference type="Proteomes" id="UP000245207">
    <property type="component" value="Unassembled WGS sequence"/>
</dbReference>
<feature type="transmembrane region" description="Helical" evidence="6">
    <location>
        <begin position="62"/>
        <end position="81"/>
    </location>
</feature>
<proteinExistence type="inferred from homology"/>
<feature type="transmembrane region" description="Helical" evidence="6">
    <location>
        <begin position="88"/>
        <end position="106"/>
    </location>
</feature>
<dbReference type="Pfam" id="PF03647">
    <property type="entry name" value="Tmemb_14"/>
    <property type="match status" value="1"/>
</dbReference>
<protein>
    <recommendedName>
        <fullName evidence="9">Transmembrane proteins 14C</fullName>
    </recommendedName>
</protein>
<evidence type="ECO:0000256" key="4">
    <source>
        <dbReference type="ARBA" id="ARBA00022989"/>
    </source>
</evidence>
<dbReference type="InterPro" id="IPR044890">
    <property type="entry name" value="TMEM14_sf"/>
</dbReference>